<dbReference type="PROSITE" id="PS50994">
    <property type="entry name" value="INTEGRASE"/>
    <property type="match status" value="1"/>
</dbReference>
<dbReference type="Pfam" id="PF18701">
    <property type="entry name" value="DUF5641"/>
    <property type="match status" value="1"/>
</dbReference>
<dbReference type="InterPro" id="IPR036397">
    <property type="entry name" value="RNaseH_sf"/>
</dbReference>
<dbReference type="InterPro" id="IPR040676">
    <property type="entry name" value="DUF5641"/>
</dbReference>
<comment type="caution">
    <text evidence="3">The sequence shown here is derived from an EMBL/GenBank/DDBJ whole genome shotgun (WGS) entry which is preliminary data.</text>
</comment>
<organism evidence="3 4">
    <name type="scientific">Cirrhinus molitorella</name>
    <name type="common">mud carp</name>
    <dbReference type="NCBI Taxonomy" id="172907"/>
    <lineage>
        <taxon>Eukaryota</taxon>
        <taxon>Metazoa</taxon>
        <taxon>Chordata</taxon>
        <taxon>Craniata</taxon>
        <taxon>Vertebrata</taxon>
        <taxon>Euteleostomi</taxon>
        <taxon>Actinopterygii</taxon>
        <taxon>Neopterygii</taxon>
        <taxon>Teleostei</taxon>
        <taxon>Ostariophysi</taxon>
        <taxon>Cypriniformes</taxon>
        <taxon>Cyprinidae</taxon>
        <taxon>Labeoninae</taxon>
        <taxon>Labeonini</taxon>
        <taxon>Cirrhinus</taxon>
    </lineage>
</organism>
<dbReference type="InterPro" id="IPR001584">
    <property type="entry name" value="Integrase_cat-core"/>
</dbReference>
<feature type="domain" description="Integrase catalytic" evidence="2">
    <location>
        <begin position="342"/>
        <end position="528"/>
    </location>
</feature>
<dbReference type="PANTHER" id="PTHR47331">
    <property type="entry name" value="PHD-TYPE DOMAIN-CONTAINING PROTEIN"/>
    <property type="match status" value="1"/>
</dbReference>
<feature type="region of interest" description="Disordered" evidence="1">
    <location>
        <begin position="30"/>
        <end position="49"/>
    </location>
</feature>
<protein>
    <recommendedName>
        <fullName evidence="2">Integrase catalytic domain-containing protein</fullName>
    </recommendedName>
</protein>
<evidence type="ECO:0000259" key="2">
    <source>
        <dbReference type="PROSITE" id="PS50994"/>
    </source>
</evidence>
<evidence type="ECO:0000313" key="4">
    <source>
        <dbReference type="Proteomes" id="UP001558613"/>
    </source>
</evidence>
<sequence length="615" mass="70130">MDELDPISKTEWKFGLVTSASGHTVRENFTVPLRSSPPPPWPSSDYPPKSAAVEEHRVVIVIDRMMSKLQLMRDSMTSSTLAHTRPHSTPRNPDLPLHGRGHERSDAWSPAPKLIPYSPISDPPRRPTEWPSSPGAIPEQVITEYRKTALCGVLSLVDRQEVAEGQPYLSWKDMVEAVAQEMHGAADQDTPLTAEDYRQAEMKIFQRVQSECFPEELHHLKMGKPVLRSSRLLTLSPELDPDEGIIRVGGRLRRAECLDPAFKHPIVLDPVHSTTKLLIQDYDVRLCHPGPERVFAEMRRTFWILRGREAIRRVQHQCQECRRWKSKPSVPKMADLPVARLRLYKPAFYSTGVDCFGPFQVKLGRRSEKRWGIIYKCLTTRAVHLDLLHSMDSDSFLMSLRRFIARRRNPAELYSDQGTNFKGGEKELSEWFNNMTSDLKRVLAKQKIDFRFNPPAAPHFGGTWEREIKSVKMALNTVIGVQPVSEEVLHTVLLEVEAILNSKPLGYSSSSVDDLDAVTPNVLLMGRLDGALPPVVYPRSEGLSRRRWRHCQVLADHFWARFIRCYLPTLQCRQKWHGTPADLTEHSVVLVMDPQFPRALWPVGRVVKVHPGVDP</sequence>
<feature type="compositionally biased region" description="Polar residues" evidence="1">
    <location>
        <begin position="75"/>
        <end position="91"/>
    </location>
</feature>
<reference evidence="3 4" key="1">
    <citation type="submission" date="2023-09" db="EMBL/GenBank/DDBJ databases">
        <authorList>
            <person name="Wang M."/>
        </authorList>
    </citation>
    <scope>NUCLEOTIDE SEQUENCE [LARGE SCALE GENOMIC DNA]</scope>
    <source>
        <strain evidence="3">GT-2023</strain>
        <tissue evidence="3">Liver</tissue>
    </source>
</reference>
<accession>A0ABR3MJM5</accession>
<feature type="region of interest" description="Disordered" evidence="1">
    <location>
        <begin position="75"/>
        <end position="113"/>
    </location>
</feature>
<evidence type="ECO:0000256" key="1">
    <source>
        <dbReference type="SAM" id="MobiDB-lite"/>
    </source>
</evidence>
<dbReference type="EMBL" id="JAYMGO010000011">
    <property type="protein sequence ID" value="KAL1265253.1"/>
    <property type="molecule type" value="Genomic_DNA"/>
</dbReference>
<keyword evidence="4" id="KW-1185">Reference proteome</keyword>
<dbReference type="Proteomes" id="UP001558613">
    <property type="component" value="Unassembled WGS sequence"/>
</dbReference>
<dbReference type="InterPro" id="IPR041588">
    <property type="entry name" value="Integrase_H2C2"/>
</dbReference>
<dbReference type="SUPFAM" id="SSF53098">
    <property type="entry name" value="Ribonuclease H-like"/>
    <property type="match status" value="1"/>
</dbReference>
<dbReference type="Pfam" id="PF17921">
    <property type="entry name" value="Integrase_H2C2"/>
    <property type="match status" value="1"/>
</dbReference>
<evidence type="ECO:0000313" key="3">
    <source>
        <dbReference type="EMBL" id="KAL1265253.1"/>
    </source>
</evidence>
<name>A0ABR3MJM5_9TELE</name>
<gene>
    <name evidence="3" type="ORF">QQF64_003280</name>
</gene>
<dbReference type="InterPro" id="IPR012337">
    <property type="entry name" value="RNaseH-like_sf"/>
</dbReference>
<dbReference type="Gene3D" id="3.30.420.10">
    <property type="entry name" value="Ribonuclease H-like superfamily/Ribonuclease H"/>
    <property type="match status" value="1"/>
</dbReference>
<proteinExistence type="predicted"/>